<evidence type="ECO:0000313" key="2">
    <source>
        <dbReference type="EMBL" id="CAG8856738.1"/>
    </source>
</evidence>
<feature type="compositionally biased region" description="Basic and acidic residues" evidence="1">
    <location>
        <begin position="31"/>
        <end position="45"/>
    </location>
</feature>
<accession>A0ABN7XQY1</accession>
<reference evidence="2 3" key="1">
    <citation type="submission" date="2021-06" db="EMBL/GenBank/DDBJ databases">
        <authorList>
            <person name="Kallberg Y."/>
            <person name="Tangrot J."/>
            <person name="Rosling A."/>
        </authorList>
    </citation>
    <scope>NUCLEOTIDE SEQUENCE [LARGE SCALE GENOMIC DNA]</scope>
    <source>
        <strain evidence="2 3">120-4 pot B 10/14</strain>
    </source>
</reference>
<name>A0ABN7XQY1_GIGMA</name>
<protein>
    <submittedName>
        <fullName evidence="2">14267_t:CDS:1</fullName>
    </submittedName>
</protein>
<comment type="caution">
    <text evidence="2">The sequence shown here is derived from an EMBL/GenBank/DDBJ whole genome shotgun (WGS) entry which is preliminary data.</text>
</comment>
<sequence>SNAIKIINKRSFSSSGDNRDINSQKVISGRTRHESLKKQDREAPR</sequence>
<dbReference type="Proteomes" id="UP000789901">
    <property type="component" value="Unassembled WGS sequence"/>
</dbReference>
<proteinExistence type="predicted"/>
<feature type="non-terminal residue" evidence="2">
    <location>
        <position position="45"/>
    </location>
</feature>
<feature type="region of interest" description="Disordered" evidence="1">
    <location>
        <begin position="1"/>
        <end position="45"/>
    </location>
</feature>
<evidence type="ECO:0000256" key="1">
    <source>
        <dbReference type="SAM" id="MobiDB-lite"/>
    </source>
</evidence>
<evidence type="ECO:0000313" key="3">
    <source>
        <dbReference type="Proteomes" id="UP000789901"/>
    </source>
</evidence>
<dbReference type="EMBL" id="CAJVQB010163403">
    <property type="protein sequence ID" value="CAG8856738.1"/>
    <property type="molecule type" value="Genomic_DNA"/>
</dbReference>
<organism evidence="2 3">
    <name type="scientific">Gigaspora margarita</name>
    <dbReference type="NCBI Taxonomy" id="4874"/>
    <lineage>
        <taxon>Eukaryota</taxon>
        <taxon>Fungi</taxon>
        <taxon>Fungi incertae sedis</taxon>
        <taxon>Mucoromycota</taxon>
        <taxon>Glomeromycotina</taxon>
        <taxon>Glomeromycetes</taxon>
        <taxon>Diversisporales</taxon>
        <taxon>Gigasporaceae</taxon>
        <taxon>Gigaspora</taxon>
    </lineage>
</organism>
<feature type="non-terminal residue" evidence="2">
    <location>
        <position position="1"/>
    </location>
</feature>
<keyword evidence="3" id="KW-1185">Reference proteome</keyword>
<gene>
    <name evidence="2" type="ORF">GMARGA_LOCUS45559</name>
</gene>